<feature type="chain" id="PRO_5046045059" evidence="2">
    <location>
        <begin position="28"/>
        <end position="261"/>
    </location>
</feature>
<gene>
    <name evidence="3" type="ORF">ACFOOQ_17790</name>
</gene>
<keyword evidence="1" id="KW-1133">Transmembrane helix</keyword>
<sequence length="261" mass="27305">MISERVSRLAFPGILLLLFACSATATAVWCMSMSDMGAVPMPGGWSMAMAWLPMCGQTWTGAAAAFTGMWLVMMVAMMLPSLVPMLRRYRSTVTGGSGKGRPGWLTTLVGAGYFLVWGLAGLVVFPLGAGLADMLMRFPALAQAGPLATGLVVLGAGVQQFSAWKVRQLACCRQAERVSGSAGAAWRHGLRLGLRCVRCCIGPTAILLVLGVMDLWVMAIVAVAISLERLAANGEHLARVTGAAAVATGVFLVAQAVVQGF</sequence>
<feature type="transmembrane region" description="Helical" evidence="1">
    <location>
        <begin position="205"/>
        <end position="225"/>
    </location>
</feature>
<protein>
    <submittedName>
        <fullName evidence="3">DUF2182 domain-containing protein</fullName>
    </submittedName>
</protein>
<feature type="transmembrane region" description="Helical" evidence="1">
    <location>
        <begin position="237"/>
        <end position="258"/>
    </location>
</feature>
<name>A0ABV7VJJ3_9PROT</name>
<feature type="transmembrane region" description="Helical" evidence="1">
    <location>
        <begin position="59"/>
        <end position="83"/>
    </location>
</feature>
<keyword evidence="4" id="KW-1185">Reference proteome</keyword>
<evidence type="ECO:0000256" key="1">
    <source>
        <dbReference type="SAM" id="Phobius"/>
    </source>
</evidence>
<organism evidence="3 4">
    <name type="scientific">Ferrovibrio xuzhouensis</name>
    <dbReference type="NCBI Taxonomy" id="1576914"/>
    <lineage>
        <taxon>Bacteria</taxon>
        <taxon>Pseudomonadati</taxon>
        <taxon>Pseudomonadota</taxon>
        <taxon>Alphaproteobacteria</taxon>
        <taxon>Rhodospirillales</taxon>
        <taxon>Rhodospirillaceae</taxon>
        <taxon>Ferrovibrio</taxon>
    </lineage>
</organism>
<reference evidence="4" key="1">
    <citation type="journal article" date="2019" name="Int. J. Syst. Evol. Microbiol.">
        <title>The Global Catalogue of Microorganisms (GCM) 10K type strain sequencing project: providing services to taxonomists for standard genome sequencing and annotation.</title>
        <authorList>
            <consortium name="The Broad Institute Genomics Platform"/>
            <consortium name="The Broad Institute Genome Sequencing Center for Infectious Disease"/>
            <person name="Wu L."/>
            <person name="Ma J."/>
        </authorList>
    </citation>
    <scope>NUCLEOTIDE SEQUENCE [LARGE SCALE GENOMIC DNA]</scope>
    <source>
        <strain evidence="4">KCTC 42182</strain>
    </source>
</reference>
<feature type="signal peptide" evidence="2">
    <location>
        <begin position="1"/>
        <end position="27"/>
    </location>
</feature>
<evidence type="ECO:0000313" key="4">
    <source>
        <dbReference type="Proteomes" id="UP001595711"/>
    </source>
</evidence>
<keyword evidence="1" id="KW-0472">Membrane</keyword>
<feature type="transmembrane region" description="Helical" evidence="1">
    <location>
        <begin position="140"/>
        <end position="158"/>
    </location>
</feature>
<accession>A0ABV7VJJ3</accession>
<keyword evidence="2" id="KW-0732">Signal</keyword>
<dbReference type="EMBL" id="JBHRYJ010000004">
    <property type="protein sequence ID" value="MFC3677410.1"/>
    <property type="molecule type" value="Genomic_DNA"/>
</dbReference>
<evidence type="ECO:0000313" key="3">
    <source>
        <dbReference type="EMBL" id="MFC3677410.1"/>
    </source>
</evidence>
<dbReference type="RefSeq" id="WP_379728949.1">
    <property type="nucleotide sequence ID" value="NZ_JBHRYJ010000004.1"/>
</dbReference>
<evidence type="ECO:0000256" key="2">
    <source>
        <dbReference type="SAM" id="SignalP"/>
    </source>
</evidence>
<dbReference type="Proteomes" id="UP001595711">
    <property type="component" value="Unassembled WGS sequence"/>
</dbReference>
<comment type="caution">
    <text evidence="3">The sequence shown here is derived from an EMBL/GenBank/DDBJ whole genome shotgun (WGS) entry which is preliminary data.</text>
</comment>
<dbReference type="PROSITE" id="PS51257">
    <property type="entry name" value="PROKAR_LIPOPROTEIN"/>
    <property type="match status" value="1"/>
</dbReference>
<keyword evidence="1" id="KW-0812">Transmembrane</keyword>
<dbReference type="InterPro" id="IPR018688">
    <property type="entry name" value="PpoB2-like"/>
</dbReference>
<proteinExistence type="predicted"/>
<dbReference type="Pfam" id="PF09948">
    <property type="entry name" value="PpoB2"/>
    <property type="match status" value="1"/>
</dbReference>
<feature type="transmembrane region" description="Helical" evidence="1">
    <location>
        <begin position="104"/>
        <end position="128"/>
    </location>
</feature>